<dbReference type="GO" id="GO:0005576">
    <property type="term" value="C:extracellular region"/>
    <property type="evidence" value="ECO:0007669"/>
    <property type="project" value="UniProtKB-SubCell"/>
</dbReference>
<evidence type="ECO:0000256" key="1">
    <source>
        <dbReference type="ARBA" id="ARBA00004613"/>
    </source>
</evidence>
<evidence type="ECO:0000256" key="4">
    <source>
        <dbReference type="ARBA" id="ARBA00022525"/>
    </source>
</evidence>
<evidence type="ECO:0000256" key="8">
    <source>
        <dbReference type="PIRSR" id="PIRSR001013-1"/>
    </source>
</evidence>
<feature type="active site" description="Proton acceptor" evidence="8">
    <location>
        <position position="115"/>
    </location>
</feature>
<dbReference type="Proteomes" id="UP000197424">
    <property type="component" value="Chromosome"/>
</dbReference>
<evidence type="ECO:0000313" key="10">
    <source>
        <dbReference type="Proteomes" id="UP000197424"/>
    </source>
</evidence>
<dbReference type="GO" id="GO:0016787">
    <property type="term" value="F:hydrolase activity"/>
    <property type="evidence" value="ECO:0007669"/>
    <property type="project" value="UniProtKB-KW"/>
</dbReference>
<feature type="chain" id="PRO_5044362182" description="Ribonuclease" evidence="7">
    <location>
        <begin position="27"/>
        <end position="155"/>
    </location>
</feature>
<gene>
    <name evidence="9" type="ORF">LHGZ1_0733</name>
</gene>
<dbReference type="Pfam" id="PF00545">
    <property type="entry name" value="Ribonuclease"/>
    <property type="match status" value="1"/>
</dbReference>
<comment type="similarity">
    <text evidence="2 7">Belongs to the ribonuclease N1/T1 family.</text>
</comment>
<dbReference type="Gene3D" id="3.10.450.30">
    <property type="entry name" value="Microbial ribonucleases"/>
    <property type="match status" value="1"/>
</dbReference>
<dbReference type="PRINTS" id="PR00117">
    <property type="entry name" value="BARNASE"/>
</dbReference>
<sequence length="155" mass="16950">MSSVSPVMHSAWLIALAGLLAVPAHAQEAACTQVARELNARLATPVDSRELAETLGTLAATGRLPDRFVTKRQAREAGWQPGKSLWQTDGLAGKSIGGDRFGNREHRLPAGRWQEADLDYRGGKRNAKRLVFAGSGRRFVTVDHYQSFTEVPPCR</sequence>
<keyword evidence="5 7" id="KW-0540">Nuclease</keyword>
<dbReference type="AlphaFoldDB" id="A0A248LGG3"/>
<dbReference type="OrthoDB" id="5326845at2"/>
<dbReference type="InterPro" id="IPR001887">
    <property type="entry name" value="Barnase"/>
</dbReference>
<dbReference type="InterPro" id="IPR000026">
    <property type="entry name" value="N1-like"/>
</dbReference>
<feature type="signal peptide" evidence="7">
    <location>
        <begin position="1"/>
        <end position="26"/>
    </location>
</feature>
<evidence type="ECO:0000256" key="2">
    <source>
        <dbReference type="ARBA" id="ARBA00009006"/>
    </source>
</evidence>
<keyword evidence="7" id="KW-0732">Signal</keyword>
<dbReference type="PIRSF" id="PIRSF001013">
    <property type="entry name" value="Barnase"/>
    <property type="match status" value="1"/>
</dbReference>
<keyword evidence="6 7" id="KW-0378">Hydrolase</keyword>
<protein>
    <recommendedName>
        <fullName evidence="3 7">Ribonuclease</fullName>
        <ecNumber evidence="7">3.1.27.-</ecNumber>
    </recommendedName>
</protein>
<keyword evidence="7" id="KW-0255">Endonuclease</keyword>
<dbReference type="InterPro" id="IPR016191">
    <property type="entry name" value="Ribonuclease/ribotoxin"/>
</dbReference>
<evidence type="ECO:0000256" key="3">
    <source>
        <dbReference type="ARBA" id="ARBA00022214"/>
    </source>
</evidence>
<dbReference type="GO" id="GO:0004521">
    <property type="term" value="F:RNA endonuclease activity"/>
    <property type="evidence" value="ECO:0007669"/>
    <property type="project" value="UniProtKB-UniRule"/>
</dbReference>
<dbReference type="GO" id="GO:0003723">
    <property type="term" value="F:RNA binding"/>
    <property type="evidence" value="ECO:0007669"/>
    <property type="project" value="UniProtKB-UniRule"/>
</dbReference>
<proteinExistence type="inferred from homology"/>
<keyword evidence="4 7" id="KW-0964">Secreted</keyword>
<evidence type="ECO:0000256" key="6">
    <source>
        <dbReference type="ARBA" id="ARBA00022801"/>
    </source>
</evidence>
<dbReference type="RefSeq" id="WP_088860168.1">
    <property type="nucleotide sequence ID" value="NZ_CP022115.1"/>
</dbReference>
<evidence type="ECO:0000256" key="5">
    <source>
        <dbReference type="ARBA" id="ARBA00022722"/>
    </source>
</evidence>
<dbReference type="EC" id="3.1.27.-" evidence="7"/>
<comment type="subcellular location">
    <subcellularLocation>
        <location evidence="1 7">Secreted</location>
    </subcellularLocation>
</comment>
<accession>A0A248LGG3</accession>
<dbReference type="SUPFAM" id="SSF53933">
    <property type="entry name" value="Microbial ribonucleases"/>
    <property type="match status" value="1"/>
</dbReference>
<evidence type="ECO:0000313" key="9">
    <source>
        <dbReference type="EMBL" id="ASJ23564.1"/>
    </source>
</evidence>
<dbReference type="EMBL" id="CP022115">
    <property type="protein sequence ID" value="ASJ23564.1"/>
    <property type="molecule type" value="Genomic_DNA"/>
</dbReference>
<organism evidence="9 10">
    <name type="scientific">Laribacter hongkongensis</name>
    <dbReference type="NCBI Taxonomy" id="168471"/>
    <lineage>
        <taxon>Bacteria</taxon>
        <taxon>Pseudomonadati</taxon>
        <taxon>Pseudomonadota</taxon>
        <taxon>Betaproteobacteria</taxon>
        <taxon>Neisseriales</taxon>
        <taxon>Aquaspirillaceae</taxon>
        <taxon>Laribacter</taxon>
    </lineage>
</organism>
<reference evidence="10" key="1">
    <citation type="submission" date="2017-06" db="EMBL/GenBank/DDBJ databases">
        <title>Whole genome sequence of Laribacter hongkongensis LHGZ1.</title>
        <authorList>
            <person name="Chen D."/>
            <person name="Wu H."/>
            <person name="Chen J."/>
        </authorList>
    </citation>
    <scope>NUCLEOTIDE SEQUENCE [LARGE SCALE GENOMIC DNA]</scope>
    <source>
        <strain evidence="10">LHGZ1</strain>
    </source>
</reference>
<feature type="active site" description="Proton donor" evidence="8">
    <location>
        <position position="144"/>
    </location>
</feature>
<name>A0A248LGG3_9NEIS</name>
<evidence type="ECO:0000256" key="7">
    <source>
        <dbReference type="PIRNR" id="PIRNR001013"/>
    </source>
</evidence>